<dbReference type="AlphaFoldDB" id="A0A1R3TQG9"/>
<accession>A0A1R3TQG9</accession>
<reference evidence="2" key="1">
    <citation type="submission" date="2016-10" db="EMBL/GenBank/DDBJ databases">
        <authorList>
            <person name="Wibberg D."/>
        </authorList>
    </citation>
    <scope>NUCLEOTIDE SEQUENCE [LARGE SCALE GENOMIC DNA]</scope>
</reference>
<organism evidence="1 2">
    <name type="scientific">Agrobacterium rosae</name>
    <dbReference type="NCBI Taxonomy" id="1972867"/>
    <lineage>
        <taxon>Bacteria</taxon>
        <taxon>Pseudomonadati</taxon>
        <taxon>Pseudomonadota</taxon>
        <taxon>Alphaproteobacteria</taxon>
        <taxon>Hyphomicrobiales</taxon>
        <taxon>Rhizobiaceae</taxon>
        <taxon>Rhizobium/Agrobacterium group</taxon>
        <taxon>Agrobacterium</taxon>
    </lineage>
</organism>
<proteinExistence type="predicted"/>
<dbReference type="EMBL" id="FMUE01000006">
    <property type="protein sequence ID" value="SCX25618.1"/>
    <property type="molecule type" value="Genomic_DNA"/>
</dbReference>
<evidence type="ECO:0000313" key="2">
    <source>
        <dbReference type="Proteomes" id="UP000187891"/>
    </source>
</evidence>
<protein>
    <submittedName>
        <fullName evidence="1">Uncharacterized protein</fullName>
    </submittedName>
</protein>
<name>A0A1R3TQG9_9HYPH</name>
<evidence type="ECO:0000313" key="1">
    <source>
        <dbReference type="EMBL" id="SCX25618.1"/>
    </source>
</evidence>
<dbReference type="Proteomes" id="UP000187891">
    <property type="component" value="Unassembled WGS sequence"/>
</dbReference>
<sequence>MMLRGFVLGDKAPQHEGEHADRRYLFRISPAPIRHVRLSVTGVTS</sequence>
<gene>
    <name evidence="1" type="ORF">DSM25559_2715</name>
</gene>